<evidence type="ECO:0000256" key="7">
    <source>
        <dbReference type="HAMAP-Rule" id="MF_00152"/>
    </source>
</evidence>
<dbReference type="GO" id="GO:0008270">
    <property type="term" value="F:zinc ion binding"/>
    <property type="evidence" value="ECO:0007669"/>
    <property type="project" value="UniProtKB-UniRule"/>
</dbReference>
<keyword evidence="6 7" id="KW-0234">DNA repair</keyword>
<dbReference type="AlphaFoldDB" id="A0A0Q1B8P9"/>
<dbReference type="GO" id="GO:0003677">
    <property type="term" value="F:DNA binding"/>
    <property type="evidence" value="ECO:0007669"/>
    <property type="project" value="InterPro"/>
</dbReference>
<evidence type="ECO:0000256" key="1">
    <source>
        <dbReference type="ARBA" id="ARBA00005340"/>
    </source>
</evidence>
<keyword evidence="2 7" id="KW-0479">Metal-binding</keyword>
<dbReference type="HAMAP" id="MF_00152">
    <property type="entry name" value="Nfo"/>
    <property type="match status" value="1"/>
</dbReference>
<feature type="binding site" evidence="7">
    <location>
        <position position="262"/>
    </location>
    <ligand>
        <name>Zn(2+)</name>
        <dbReference type="ChEBI" id="CHEBI:29105"/>
        <label>2</label>
    </ligand>
</feature>
<dbReference type="EMBL" id="LKBH01000015">
    <property type="protein sequence ID" value="KQB36675.1"/>
    <property type="molecule type" value="Genomic_DNA"/>
</dbReference>
<evidence type="ECO:0000313" key="10">
    <source>
        <dbReference type="Proteomes" id="UP000050301"/>
    </source>
</evidence>
<comment type="cofactor">
    <cofactor evidence="7">
        <name>Zn(2+)</name>
        <dbReference type="ChEBI" id="CHEBI:29105"/>
    </cofactor>
    <text evidence="7">Binds 3 Zn(2+) ions.</text>
</comment>
<dbReference type="PANTHER" id="PTHR21445:SF0">
    <property type="entry name" value="APURINIC-APYRIMIDINIC ENDONUCLEASE"/>
    <property type="match status" value="1"/>
</dbReference>
<keyword evidence="7" id="KW-0540">Nuclease</keyword>
<dbReference type="PROSITE" id="PS51432">
    <property type="entry name" value="AP_NUCLEASE_F2_4"/>
    <property type="match status" value="1"/>
</dbReference>
<dbReference type="NCBIfam" id="TIGR00587">
    <property type="entry name" value="nfo"/>
    <property type="match status" value="1"/>
</dbReference>
<gene>
    <name evidence="7" type="primary">nfo</name>
    <name evidence="9" type="ORF">AOG55_03460</name>
</gene>
<dbReference type="InterPro" id="IPR018246">
    <property type="entry name" value="AP_endonuc_F2_Zn_BS"/>
</dbReference>
<evidence type="ECO:0000256" key="6">
    <source>
        <dbReference type="ARBA" id="ARBA00023204"/>
    </source>
</evidence>
<comment type="catalytic activity">
    <reaction evidence="7">
        <text>Endonucleolytic cleavage to 5'-phosphooligonucleotide end-products.</text>
        <dbReference type="EC" id="3.1.21.2"/>
    </reaction>
</comment>
<dbReference type="SMART" id="SM00518">
    <property type="entry name" value="AP2Ec"/>
    <property type="match status" value="1"/>
</dbReference>
<evidence type="ECO:0000256" key="4">
    <source>
        <dbReference type="ARBA" id="ARBA00022801"/>
    </source>
</evidence>
<protein>
    <recommendedName>
        <fullName evidence="7">Probable endonuclease 4</fullName>
        <ecNumber evidence="7">3.1.21.2</ecNumber>
    </recommendedName>
    <alternativeName>
        <fullName evidence="7">Endodeoxyribonuclease IV</fullName>
    </alternativeName>
    <alternativeName>
        <fullName evidence="7">Endonuclease IV</fullName>
    </alternativeName>
</protein>
<feature type="binding site" evidence="7">
    <location>
        <position position="185"/>
    </location>
    <ligand>
        <name>Zn(2+)</name>
        <dbReference type="ChEBI" id="CHEBI:29105"/>
        <label>3</label>
    </ligand>
</feature>
<dbReference type="GO" id="GO:0006284">
    <property type="term" value="P:base-excision repair"/>
    <property type="evidence" value="ECO:0007669"/>
    <property type="project" value="TreeGrafter"/>
</dbReference>
<dbReference type="RefSeq" id="WP_084779375.1">
    <property type="nucleotide sequence ID" value="NZ_LKBH01000015.1"/>
</dbReference>
<reference evidence="9 10" key="1">
    <citation type="submission" date="2015-09" db="EMBL/GenBank/DDBJ databases">
        <title>Heavy metals and arsenic resistance mechanisms in polyextremophilic archaea of the family Ferroplasmaceae.</title>
        <authorList>
            <person name="Bulaev A.G."/>
            <person name="Kanygina A.V."/>
        </authorList>
    </citation>
    <scope>NUCLEOTIDE SEQUENCE [LARGE SCALE GENOMIC DNA]</scope>
    <source>
        <strain evidence="9 10">BH2</strain>
    </source>
</reference>
<feature type="binding site" evidence="7">
    <location>
        <position position="232"/>
    </location>
    <ligand>
        <name>Zn(2+)</name>
        <dbReference type="ChEBI" id="CHEBI:29105"/>
        <label>3</label>
    </ligand>
</feature>
<dbReference type="InterPro" id="IPR001719">
    <property type="entry name" value="AP_endonuc_2"/>
</dbReference>
<feature type="binding site" evidence="7">
    <location>
        <position position="150"/>
    </location>
    <ligand>
        <name>Zn(2+)</name>
        <dbReference type="ChEBI" id="CHEBI:29105"/>
        <label>2</label>
    </ligand>
</feature>
<organism evidence="9 10">
    <name type="scientific">Acidiplasma cupricumulans</name>
    <dbReference type="NCBI Taxonomy" id="312540"/>
    <lineage>
        <taxon>Archaea</taxon>
        <taxon>Methanobacteriati</taxon>
        <taxon>Thermoplasmatota</taxon>
        <taxon>Thermoplasmata</taxon>
        <taxon>Thermoplasmatales</taxon>
        <taxon>Ferroplasmaceae</taxon>
        <taxon>Acidiplasma</taxon>
    </lineage>
</organism>
<dbReference type="Proteomes" id="UP000050301">
    <property type="component" value="Unassembled WGS sequence"/>
</dbReference>
<dbReference type="CDD" id="cd00019">
    <property type="entry name" value="AP2Ec"/>
    <property type="match status" value="1"/>
</dbReference>
<dbReference type="GO" id="GO:0003906">
    <property type="term" value="F:DNA-(apurinic or apyrimidinic site) endonuclease activity"/>
    <property type="evidence" value="ECO:0007669"/>
    <property type="project" value="TreeGrafter"/>
</dbReference>
<keyword evidence="3 7" id="KW-0227">DNA damage</keyword>
<evidence type="ECO:0000256" key="3">
    <source>
        <dbReference type="ARBA" id="ARBA00022763"/>
    </source>
</evidence>
<sequence>MMNIKSEFIKNEKIIGGHVSISGGIYMAPERASQFCFSAFQIFVKNGRQWNTNNNLDNKDILQFKENIKKFDIKNTVAHATYLINLGSQNPEVVEKSKLDIKNEVKMCNDLGINYLVIHPGSAENHNNAIHNIMDFLNSLDTGDTSILIENSSGKGNTLPGSIDEMASMMDMAKNRIYLCLDVCHFYAYGYDITKNYNDVMSTLNDKVGYSKIKTIHLNDSKYKLGEKGDRHENIGYGYIGDSGFYNIINDNNLNNIPMIMETPDGDEYYKANLERLLGLMGGNVEHK</sequence>
<dbReference type="InterPro" id="IPR036237">
    <property type="entry name" value="Xyl_isomerase-like_sf"/>
</dbReference>
<proteinExistence type="inferred from homology"/>
<name>A0A0Q1B8P9_9ARCH</name>
<dbReference type="Pfam" id="PF01261">
    <property type="entry name" value="AP_endonuc_2"/>
    <property type="match status" value="1"/>
</dbReference>
<dbReference type="InterPro" id="IPR013022">
    <property type="entry name" value="Xyl_isomerase-like_TIM-brl"/>
</dbReference>
<dbReference type="FunFam" id="3.20.20.150:FF:000001">
    <property type="entry name" value="Probable endonuclease 4"/>
    <property type="match status" value="1"/>
</dbReference>
<evidence type="ECO:0000256" key="5">
    <source>
        <dbReference type="ARBA" id="ARBA00022833"/>
    </source>
</evidence>
<feature type="binding site" evidence="7">
    <location>
        <position position="217"/>
    </location>
    <ligand>
        <name>Zn(2+)</name>
        <dbReference type="ChEBI" id="CHEBI:29105"/>
        <label>2</label>
    </ligand>
</feature>
<evidence type="ECO:0000259" key="8">
    <source>
        <dbReference type="Pfam" id="PF01261"/>
    </source>
</evidence>
<keyword evidence="5 7" id="KW-0862">Zinc</keyword>
<feature type="domain" description="Xylose isomerase-like TIM barrel" evidence="8">
    <location>
        <begin position="32"/>
        <end position="277"/>
    </location>
</feature>
<feature type="binding site" evidence="7">
    <location>
        <position position="230"/>
    </location>
    <ligand>
        <name>Zn(2+)</name>
        <dbReference type="ChEBI" id="CHEBI:29105"/>
        <label>3</label>
    </ligand>
</feature>
<feature type="binding site" evidence="7">
    <location>
        <position position="182"/>
    </location>
    <ligand>
        <name>Zn(2+)</name>
        <dbReference type="ChEBI" id="CHEBI:29105"/>
        <label>2</label>
    </ligand>
</feature>
<keyword evidence="10" id="KW-1185">Reference proteome</keyword>
<dbReference type="PROSITE" id="PS00729">
    <property type="entry name" value="AP_NUCLEASE_F2_1"/>
    <property type="match status" value="1"/>
</dbReference>
<dbReference type="InParanoid" id="A0A0Q1B8P9"/>
<evidence type="ECO:0000256" key="2">
    <source>
        <dbReference type="ARBA" id="ARBA00022723"/>
    </source>
</evidence>
<dbReference type="PROSITE" id="PS00731">
    <property type="entry name" value="AP_NUCLEASE_F2_3"/>
    <property type="match status" value="1"/>
</dbReference>
<keyword evidence="7" id="KW-0255">Endonuclease</keyword>
<dbReference type="GO" id="GO:0008081">
    <property type="term" value="F:phosphoric diester hydrolase activity"/>
    <property type="evidence" value="ECO:0007669"/>
    <property type="project" value="TreeGrafter"/>
</dbReference>
<keyword evidence="4 7" id="KW-0378">Hydrolase</keyword>
<comment type="similarity">
    <text evidence="1 7">Belongs to the AP endonuclease 2 family.</text>
</comment>
<feature type="binding site" evidence="7">
    <location>
        <position position="119"/>
    </location>
    <ligand>
        <name>Zn(2+)</name>
        <dbReference type="ChEBI" id="CHEBI:29105"/>
        <label>1</label>
    </ligand>
</feature>
<dbReference type="PANTHER" id="PTHR21445">
    <property type="entry name" value="ENDONUCLEASE IV ENDODEOXYRIBONUCLEASE IV"/>
    <property type="match status" value="1"/>
</dbReference>
<feature type="binding site" evidence="7">
    <location>
        <position position="150"/>
    </location>
    <ligand>
        <name>Zn(2+)</name>
        <dbReference type="ChEBI" id="CHEBI:29105"/>
        <label>1</label>
    </ligand>
</feature>
<dbReference type="GO" id="GO:0008833">
    <property type="term" value="F:deoxyribonuclease IV (phage-T4-induced) activity"/>
    <property type="evidence" value="ECO:0007669"/>
    <property type="project" value="UniProtKB-UniRule"/>
</dbReference>
<feature type="binding site" evidence="7">
    <location>
        <position position="79"/>
    </location>
    <ligand>
        <name>Zn(2+)</name>
        <dbReference type="ChEBI" id="CHEBI:29105"/>
        <label>1</label>
    </ligand>
</feature>
<evidence type="ECO:0000313" key="9">
    <source>
        <dbReference type="EMBL" id="KQB36675.1"/>
    </source>
</evidence>
<accession>A0A0Q1B8P9</accession>
<dbReference type="SUPFAM" id="SSF51658">
    <property type="entry name" value="Xylose isomerase-like"/>
    <property type="match status" value="1"/>
</dbReference>
<comment type="function">
    <text evidence="7">Endonuclease IV plays a role in DNA repair. It cleaves phosphodiester bonds at apurinic or apyrimidinic (AP) sites, generating a 3'-hydroxyl group and a 5'-terminal sugar phosphate.</text>
</comment>
<dbReference type="EC" id="3.1.21.2" evidence="7"/>
<dbReference type="Gene3D" id="3.20.20.150">
    <property type="entry name" value="Divalent-metal-dependent TIM barrel enzymes"/>
    <property type="match status" value="1"/>
</dbReference>
<comment type="caution">
    <text evidence="9">The sequence shown here is derived from an EMBL/GenBank/DDBJ whole genome shotgun (WGS) entry which is preliminary data.</text>
</comment>